<sequence>METNFIGLNGNSGDREIENYFYAECIKNNLPIYDNRHRFQKRDQITNFGNFIQLVLSNLSVSDLVVLASIIERVFKRFKEKDSKFLTLKDSIILHKDDSIEELEAKLKLLKKLERIENRREAN</sequence>
<evidence type="ECO:0000313" key="2">
    <source>
        <dbReference type="Proteomes" id="UP000824633"/>
    </source>
</evidence>
<dbReference type="RefSeq" id="WP_224033901.1">
    <property type="nucleotide sequence ID" value="NZ_AP024849.1"/>
</dbReference>
<name>A0ABN6J2Y6_9CLOT</name>
<dbReference type="Proteomes" id="UP000824633">
    <property type="component" value="Chromosome"/>
</dbReference>
<protein>
    <submittedName>
        <fullName evidence="1">Uncharacterized protein</fullName>
    </submittedName>
</protein>
<dbReference type="EMBL" id="AP024849">
    <property type="protein sequence ID" value="BCZ47573.1"/>
    <property type="molecule type" value="Genomic_DNA"/>
</dbReference>
<keyword evidence="2" id="KW-1185">Reference proteome</keyword>
<proteinExistence type="predicted"/>
<evidence type="ECO:0000313" key="1">
    <source>
        <dbReference type="EMBL" id="BCZ47573.1"/>
    </source>
</evidence>
<gene>
    <name evidence="1" type="ORF">psyc5s11_36400</name>
</gene>
<reference evidence="2" key="1">
    <citation type="submission" date="2021-07" db="EMBL/GenBank/DDBJ databases">
        <title>Complete genome sequencing of a Clostridium isolate.</title>
        <authorList>
            <person name="Ueki A."/>
            <person name="Tonouchi A."/>
        </authorList>
    </citation>
    <scope>NUCLEOTIDE SEQUENCE [LARGE SCALE GENOMIC DNA]</scope>
    <source>
        <strain evidence="2">C5S11</strain>
    </source>
</reference>
<accession>A0ABN6J2Y6</accession>
<organism evidence="1 2">
    <name type="scientific">Clostridium gelidum</name>
    <dbReference type="NCBI Taxonomy" id="704125"/>
    <lineage>
        <taxon>Bacteria</taxon>
        <taxon>Bacillati</taxon>
        <taxon>Bacillota</taxon>
        <taxon>Clostridia</taxon>
        <taxon>Eubacteriales</taxon>
        <taxon>Clostridiaceae</taxon>
        <taxon>Clostridium</taxon>
    </lineage>
</organism>